<proteinExistence type="predicted"/>
<evidence type="ECO:0000313" key="4">
    <source>
        <dbReference type="Proteomes" id="UP000193411"/>
    </source>
</evidence>
<protein>
    <recommendedName>
        <fullName evidence="2">RRM domain-containing protein</fullName>
    </recommendedName>
</protein>
<dbReference type="Gene3D" id="3.30.70.330">
    <property type="match status" value="1"/>
</dbReference>
<organism evidence="3 4">
    <name type="scientific">Catenaria anguillulae PL171</name>
    <dbReference type="NCBI Taxonomy" id="765915"/>
    <lineage>
        <taxon>Eukaryota</taxon>
        <taxon>Fungi</taxon>
        <taxon>Fungi incertae sedis</taxon>
        <taxon>Blastocladiomycota</taxon>
        <taxon>Blastocladiomycetes</taxon>
        <taxon>Blastocladiales</taxon>
        <taxon>Catenariaceae</taxon>
        <taxon>Catenaria</taxon>
    </lineage>
</organism>
<feature type="region of interest" description="Disordered" evidence="1">
    <location>
        <begin position="36"/>
        <end position="67"/>
    </location>
</feature>
<name>A0A1Y2HW86_9FUNG</name>
<dbReference type="Pfam" id="PF00076">
    <property type="entry name" value="RRM_1"/>
    <property type="match status" value="1"/>
</dbReference>
<comment type="caution">
    <text evidence="3">The sequence shown here is derived from an EMBL/GenBank/DDBJ whole genome shotgun (WGS) entry which is preliminary data.</text>
</comment>
<dbReference type="InterPro" id="IPR000504">
    <property type="entry name" value="RRM_dom"/>
</dbReference>
<dbReference type="InterPro" id="IPR035979">
    <property type="entry name" value="RBD_domain_sf"/>
</dbReference>
<feature type="region of interest" description="Disordered" evidence="1">
    <location>
        <begin position="1"/>
        <end position="21"/>
    </location>
</feature>
<feature type="domain" description="RRM" evidence="2">
    <location>
        <begin position="94"/>
        <end position="134"/>
    </location>
</feature>
<evidence type="ECO:0000259" key="2">
    <source>
        <dbReference type="Pfam" id="PF00076"/>
    </source>
</evidence>
<keyword evidence="4" id="KW-1185">Reference proteome</keyword>
<accession>A0A1Y2HW86</accession>
<dbReference type="OrthoDB" id="439808at2759"/>
<dbReference type="AlphaFoldDB" id="A0A1Y2HW86"/>
<dbReference type="InterPro" id="IPR012677">
    <property type="entry name" value="Nucleotide-bd_a/b_plait_sf"/>
</dbReference>
<dbReference type="SUPFAM" id="SSF54928">
    <property type="entry name" value="RNA-binding domain, RBD"/>
    <property type="match status" value="1"/>
</dbReference>
<dbReference type="Proteomes" id="UP000193411">
    <property type="component" value="Unassembled WGS sequence"/>
</dbReference>
<evidence type="ECO:0000313" key="3">
    <source>
        <dbReference type="EMBL" id="ORZ38885.1"/>
    </source>
</evidence>
<dbReference type="GO" id="GO:0003723">
    <property type="term" value="F:RNA binding"/>
    <property type="evidence" value="ECO:0007669"/>
    <property type="project" value="InterPro"/>
</dbReference>
<gene>
    <name evidence="3" type="ORF">BCR44DRAFT_48530</name>
</gene>
<dbReference type="EMBL" id="MCFL01000007">
    <property type="protein sequence ID" value="ORZ38885.1"/>
    <property type="molecule type" value="Genomic_DNA"/>
</dbReference>
<reference evidence="3 4" key="1">
    <citation type="submission" date="2016-07" db="EMBL/GenBank/DDBJ databases">
        <title>Pervasive Adenine N6-methylation of Active Genes in Fungi.</title>
        <authorList>
            <consortium name="DOE Joint Genome Institute"/>
            <person name="Mondo S.J."/>
            <person name="Dannebaum R.O."/>
            <person name="Kuo R.C."/>
            <person name="Labutti K."/>
            <person name="Haridas S."/>
            <person name="Kuo A."/>
            <person name="Salamov A."/>
            <person name="Ahrendt S.R."/>
            <person name="Lipzen A."/>
            <person name="Sullivan W."/>
            <person name="Andreopoulos W.B."/>
            <person name="Clum A."/>
            <person name="Lindquist E."/>
            <person name="Daum C."/>
            <person name="Ramamoorthy G.K."/>
            <person name="Gryganskyi A."/>
            <person name="Culley D."/>
            <person name="Magnuson J.K."/>
            <person name="James T.Y."/>
            <person name="O'Malley M.A."/>
            <person name="Stajich J.E."/>
            <person name="Spatafora J.W."/>
            <person name="Visel A."/>
            <person name="Grigoriev I.V."/>
        </authorList>
    </citation>
    <scope>NUCLEOTIDE SEQUENCE [LARGE SCALE GENOMIC DNA]</scope>
    <source>
        <strain evidence="3 4">PL171</strain>
    </source>
</reference>
<sequence>MIPVTTNLGPRLGPHFASATLPPSWRPAVVASVANRPFTSKSESKQPIHKSRHRSPTPQPPPPGTRSLQVLRRETAATRPALMLATSSGTHLVLTESRVHKHFSQFGAVEDVRIPKDPDTFRPKSWGLVQFAAHSLVLPRPPTDMSEDPVEKAIKAGEEVVIDGVAVVLRPAVVRLWRDNAVGTEIDDCGFRGFAASYKVPYRPLISTE</sequence>
<evidence type="ECO:0000256" key="1">
    <source>
        <dbReference type="SAM" id="MobiDB-lite"/>
    </source>
</evidence>